<name>A0A7W6LEC5_9HYPH</name>
<dbReference type="AlphaFoldDB" id="A0A7W6LEC5"/>
<dbReference type="Proteomes" id="UP000519897">
    <property type="component" value="Unassembled WGS sequence"/>
</dbReference>
<protein>
    <submittedName>
        <fullName evidence="1">Uncharacterized protein</fullName>
    </submittedName>
</protein>
<proteinExistence type="predicted"/>
<gene>
    <name evidence="1" type="ORF">GGQ72_001348</name>
</gene>
<accession>A0A7W6LEC5</accession>
<sequence length="52" mass="5536">MRSRHPKKDVETVLCELEALGWTVEVRGGGHAGAFCGARPTQGTAVTTNIAR</sequence>
<organism evidence="1 2">
    <name type="scientific">Rhizobium rhizoryzae</name>
    <dbReference type="NCBI Taxonomy" id="451876"/>
    <lineage>
        <taxon>Bacteria</taxon>
        <taxon>Pseudomonadati</taxon>
        <taxon>Pseudomonadota</taxon>
        <taxon>Alphaproteobacteria</taxon>
        <taxon>Hyphomicrobiales</taxon>
        <taxon>Rhizobiaceae</taxon>
        <taxon>Rhizobium/Agrobacterium group</taxon>
        <taxon>Rhizobium</taxon>
    </lineage>
</organism>
<evidence type="ECO:0000313" key="1">
    <source>
        <dbReference type="EMBL" id="MBB4142849.1"/>
    </source>
</evidence>
<comment type="caution">
    <text evidence="1">The sequence shown here is derived from an EMBL/GenBank/DDBJ whole genome shotgun (WGS) entry which is preliminary data.</text>
</comment>
<keyword evidence="2" id="KW-1185">Reference proteome</keyword>
<evidence type="ECO:0000313" key="2">
    <source>
        <dbReference type="Proteomes" id="UP000519897"/>
    </source>
</evidence>
<dbReference type="EMBL" id="JACIEC010000001">
    <property type="protein sequence ID" value="MBB4142849.1"/>
    <property type="molecule type" value="Genomic_DNA"/>
</dbReference>
<reference evidence="1 2" key="1">
    <citation type="submission" date="2020-08" db="EMBL/GenBank/DDBJ databases">
        <title>Genomic Encyclopedia of Type Strains, Phase IV (KMG-IV): sequencing the most valuable type-strain genomes for metagenomic binning, comparative biology and taxonomic classification.</title>
        <authorList>
            <person name="Goeker M."/>
        </authorList>
    </citation>
    <scope>NUCLEOTIDE SEQUENCE [LARGE SCALE GENOMIC DNA]</scope>
    <source>
        <strain evidence="1 2">DSM 29514</strain>
    </source>
</reference>